<reference evidence="1 2" key="1">
    <citation type="submission" date="2012-06" db="EMBL/GenBank/DDBJ databases">
        <title>Complete genome of Terriglobus roseus DSM 18391.</title>
        <authorList>
            <consortium name="US DOE Joint Genome Institute (JGI-PGF)"/>
            <person name="Lucas S."/>
            <person name="Copeland A."/>
            <person name="Lapidus A."/>
            <person name="Glavina del Rio T."/>
            <person name="Dalin E."/>
            <person name="Tice H."/>
            <person name="Bruce D."/>
            <person name="Goodwin L."/>
            <person name="Pitluck S."/>
            <person name="Peters L."/>
            <person name="Mikhailova N."/>
            <person name="Munk A.C.C."/>
            <person name="Kyrpides N."/>
            <person name="Mavromatis K."/>
            <person name="Ivanova N."/>
            <person name="Brettin T."/>
            <person name="Detter J.C."/>
            <person name="Han C."/>
            <person name="Larimer F."/>
            <person name="Land M."/>
            <person name="Hauser L."/>
            <person name="Markowitz V."/>
            <person name="Cheng J.-F."/>
            <person name="Hugenholtz P."/>
            <person name="Woyke T."/>
            <person name="Wu D."/>
            <person name="Brambilla E."/>
            <person name="Klenk H.-P."/>
            <person name="Eisen J.A."/>
        </authorList>
    </citation>
    <scope>NUCLEOTIDE SEQUENCE [LARGE SCALE GENOMIC DNA]</scope>
    <source>
        <strain evidence="2">DSM 18391 / NRRL B-41598 / KBS 63</strain>
    </source>
</reference>
<evidence type="ECO:0000313" key="2">
    <source>
        <dbReference type="Proteomes" id="UP000006056"/>
    </source>
</evidence>
<keyword evidence="2" id="KW-1185">Reference proteome</keyword>
<gene>
    <name evidence="1" type="ordered locus">Terro_3971</name>
</gene>
<name>I3ZLR1_TERRK</name>
<dbReference type="Proteomes" id="UP000006056">
    <property type="component" value="Chromosome"/>
</dbReference>
<proteinExistence type="predicted"/>
<sequence length="103" mass="11495">MSRVDNSPEIEIVSIQVPTSLMERIRARVRTGEFQSQEAAVLHAVEEQELWSQLPVEPLGSFDEMLAGIPELIDRLDRGEEDTLSAEAVRNDLAAHRRSARGA</sequence>
<dbReference type="HOGENOM" id="CLU_2262470_0_0_0"/>
<accession>I3ZLR1</accession>
<organism evidence="1 2">
    <name type="scientific">Terriglobus roseus (strain DSM 18391 / NRRL B-41598 / KBS 63)</name>
    <dbReference type="NCBI Taxonomy" id="926566"/>
    <lineage>
        <taxon>Bacteria</taxon>
        <taxon>Pseudomonadati</taxon>
        <taxon>Acidobacteriota</taxon>
        <taxon>Terriglobia</taxon>
        <taxon>Terriglobales</taxon>
        <taxon>Acidobacteriaceae</taxon>
        <taxon>Terriglobus</taxon>
    </lineage>
</organism>
<dbReference type="KEGG" id="trs:Terro_3971"/>
<dbReference type="AlphaFoldDB" id="I3ZLR1"/>
<evidence type="ECO:0000313" key="1">
    <source>
        <dbReference type="EMBL" id="AFL90179.1"/>
    </source>
</evidence>
<dbReference type="EMBL" id="CP003379">
    <property type="protein sequence ID" value="AFL90179.1"/>
    <property type="molecule type" value="Genomic_DNA"/>
</dbReference>
<dbReference type="STRING" id="926566.Terro_3971"/>
<protein>
    <submittedName>
        <fullName evidence="1">Uncharacterized protein</fullName>
    </submittedName>
</protein>